<accession>A0A8H5ZKG5</accession>
<dbReference type="InterPro" id="IPR019410">
    <property type="entry name" value="Methyltransf_16"/>
</dbReference>
<dbReference type="PANTHER" id="PTHR14614">
    <property type="entry name" value="HEPATOCELLULAR CARCINOMA-ASSOCIATED ANTIGEN"/>
    <property type="match status" value="1"/>
</dbReference>
<dbReference type="InterPro" id="IPR029063">
    <property type="entry name" value="SAM-dependent_MTases_sf"/>
</dbReference>
<feature type="compositionally biased region" description="Acidic residues" evidence="1">
    <location>
        <begin position="335"/>
        <end position="344"/>
    </location>
</feature>
<dbReference type="GO" id="GO:0008757">
    <property type="term" value="F:S-adenosylmethionine-dependent methyltransferase activity"/>
    <property type="evidence" value="ECO:0007669"/>
    <property type="project" value="UniProtKB-ARBA"/>
</dbReference>
<proteinExistence type="predicted"/>
<name>A0A8H5ZKG5_COCSA</name>
<evidence type="ECO:0000313" key="3">
    <source>
        <dbReference type="Proteomes" id="UP000624244"/>
    </source>
</evidence>
<dbReference type="GO" id="GO:0005829">
    <property type="term" value="C:cytosol"/>
    <property type="evidence" value="ECO:0007669"/>
    <property type="project" value="TreeGrafter"/>
</dbReference>
<dbReference type="PANTHER" id="PTHR14614:SF132">
    <property type="entry name" value="PROTEIN-LYSINE METHYLTRANSFERASE C42C1.13"/>
    <property type="match status" value="1"/>
</dbReference>
<evidence type="ECO:0000256" key="1">
    <source>
        <dbReference type="SAM" id="MobiDB-lite"/>
    </source>
</evidence>
<dbReference type="EMBL" id="WNKQ01000007">
    <property type="protein sequence ID" value="KAF5850464.1"/>
    <property type="molecule type" value="Genomic_DNA"/>
</dbReference>
<dbReference type="Gene3D" id="3.40.50.150">
    <property type="entry name" value="Vaccinia Virus protein VP39"/>
    <property type="match status" value="1"/>
</dbReference>
<reference evidence="2" key="1">
    <citation type="submission" date="2019-11" db="EMBL/GenBank/DDBJ databases">
        <title>Bipolaris sorokiniana Genome sequencing.</title>
        <authorList>
            <person name="Wang H."/>
        </authorList>
    </citation>
    <scope>NUCLEOTIDE SEQUENCE</scope>
</reference>
<dbReference type="Pfam" id="PF10294">
    <property type="entry name" value="Methyltransf_16"/>
    <property type="match status" value="1"/>
</dbReference>
<comment type="caution">
    <text evidence="2">The sequence shown here is derived from an EMBL/GenBank/DDBJ whole genome shotgun (WGS) entry which is preliminary data.</text>
</comment>
<sequence length="775" mass="81085">MGESGDAVGGVSGVGGRGAVGCARREARGRGAVAGCRERLIAAGAVLSPLAGGAPLEGNGELVVEGHGVFELVFAGEDVASGAERVGRVARGMRVASLPAVALVLRMSQAGGIVVVMVAVVYQGLVFVEAPACCARMVDKVGSRGLVAQAAGANVEGEAAEEAKVRGAGDEGGVMGGVAGEGPRPRLGLAVAARRVVPRIAAALAVAHGRLAGGLRGCSIASRRAQEAIEAVAAPAQQAVRLVVVVPIVVEVEARLGPPARPPAMTAPVMARGEAGRGACADTAGDGRKARVDVALREAVDVLLRCVVCVLQVVRDLLQRPVPARVTAAIHGDVDGDGDGDGDGDSSSSLLAGCSASGHALHCTVLYWTRRWVSPTRMRRGETPPSIYFRLPTPTPPCPPWSWCQPNFFLSTHAHAPAMRYLRFLKPPRILRDKTTNAASVACLATLVSDLGDSFLPHHVHLAAELLLCTHDVEHVLVWTSVRWASGMRSLPITIPLPKSHALPSSLLRLRVGIGPGNSPDEYSALAGQDARGVVSAWSAPFTLDDDAPKLVQRRFSLSPHSDIAIWEETGESIAKHLWDAGITLACHIPDLADTKSTLAKALLHSTEASPLTILELGTGCGIVGIALAQTISNANILLTDLPEAREIVQRNIDQASRAPGTKLSFLELNWDAQLPDESQSTLTSVNLVVAADCTYNPDSSPALVSTLSRLAMSNPAIVIAIAMKMRHSSEEVFFHLMAHAGFIETAKLEFLLPGDVEAGEEIIYLHVYSTSMVS</sequence>
<organism evidence="2 3">
    <name type="scientific">Cochliobolus sativus</name>
    <name type="common">Common root rot and spot blotch fungus</name>
    <name type="synonym">Bipolaris sorokiniana</name>
    <dbReference type="NCBI Taxonomy" id="45130"/>
    <lineage>
        <taxon>Eukaryota</taxon>
        <taxon>Fungi</taxon>
        <taxon>Dikarya</taxon>
        <taxon>Ascomycota</taxon>
        <taxon>Pezizomycotina</taxon>
        <taxon>Dothideomycetes</taxon>
        <taxon>Pleosporomycetidae</taxon>
        <taxon>Pleosporales</taxon>
        <taxon>Pleosporineae</taxon>
        <taxon>Pleosporaceae</taxon>
        <taxon>Bipolaris</taxon>
    </lineage>
</organism>
<feature type="region of interest" description="Disordered" evidence="1">
    <location>
        <begin position="330"/>
        <end position="349"/>
    </location>
</feature>
<protein>
    <submittedName>
        <fullName evidence="2">Uncharacterized protein</fullName>
    </submittedName>
</protein>
<dbReference type="Proteomes" id="UP000624244">
    <property type="component" value="Unassembled WGS sequence"/>
</dbReference>
<evidence type="ECO:0000313" key="2">
    <source>
        <dbReference type="EMBL" id="KAF5850464.1"/>
    </source>
</evidence>
<gene>
    <name evidence="2" type="ORF">GGP41_002688</name>
</gene>
<dbReference type="AlphaFoldDB" id="A0A8H5ZKG5"/>
<dbReference type="SUPFAM" id="SSF53335">
    <property type="entry name" value="S-adenosyl-L-methionine-dependent methyltransferases"/>
    <property type="match status" value="1"/>
</dbReference>